<evidence type="ECO:0000256" key="1">
    <source>
        <dbReference type="SAM" id="MobiDB-lite"/>
    </source>
</evidence>
<dbReference type="AlphaFoldDB" id="A0A8K0EPV1"/>
<dbReference type="EMBL" id="OV696688">
    <property type="protein sequence ID" value="CAH1257221.1"/>
    <property type="molecule type" value="Genomic_DNA"/>
</dbReference>
<name>A0A8K0EPV1_BRALA</name>
<dbReference type="OrthoDB" id="10350300at2759"/>
<accession>A0A8K0EPV1</accession>
<proteinExistence type="predicted"/>
<evidence type="ECO:0000313" key="2">
    <source>
        <dbReference type="EMBL" id="CAH1257221.1"/>
    </source>
</evidence>
<feature type="compositionally biased region" description="Polar residues" evidence="1">
    <location>
        <begin position="47"/>
        <end position="70"/>
    </location>
</feature>
<keyword evidence="3" id="KW-1185">Reference proteome</keyword>
<evidence type="ECO:0000313" key="3">
    <source>
        <dbReference type="Proteomes" id="UP000838412"/>
    </source>
</evidence>
<feature type="region of interest" description="Disordered" evidence="1">
    <location>
        <begin position="46"/>
        <end position="70"/>
    </location>
</feature>
<dbReference type="Proteomes" id="UP000838412">
    <property type="component" value="Chromosome 3"/>
</dbReference>
<gene>
    <name evidence="2" type="primary">Hypp1797</name>
    <name evidence="2" type="ORF">BLAG_LOCUS15217</name>
</gene>
<sequence length="70" mass="7632">MQPAAMPSCAYQDDLSFLNLYESCSYGQSSWYFPLENPGMVGDSLPPISSSSCADPSQYNSSTKASNMFE</sequence>
<reference evidence="2" key="1">
    <citation type="submission" date="2022-01" db="EMBL/GenBank/DDBJ databases">
        <authorList>
            <person name="Braso-Vives M."/>
        </authorList>
    </citation>
    <scope>NUCLEOTIDE SEQUENCE</scope>
</reference>
<protein>
    <submittedName>
        <fullName evidence="2">Hypp1797 protein</fullName>
    </submittedName>
</protein>
<organism evidence="2 3">
    <name type="scientific">Branchiostoma lanceolatum</name>
    <name type="common">Common lancelet</name>
    <name type="synonym">Amphioxus lanceolatum</name>
    <dbReference type="NCBI Taxonomy" id="7740"/>
    <lineage>
        <taxon>Eukaryota</taxon>
        <taxon>Metazoa</taxon>
        <taxon>Chordata</taxon>
        <taxon>Cephalochordata</taxon>
        <taxon>Leptocardii</taxon>
        <taxon>Amphioxiformes</taxon>
        <taxon>Branchiostomatidae</taxon>
        <taxon>Branchiostoma</taxon>
    </lineage>
</organism>